<organism evidence="4 5">
    <name type="scientific">Calycomorphotria hydatis</name>
    <dbReference type="NCBI Taxonomy" id="2528027"/>
    <lineage>
        <taxon>Bacteria</taxon>
        <taxon>Pseudomonadati</taxon>
        <taxon>Planctomycetota</taxon>
        <taxon>Planctomycetia</taxon>
        <taxon>Planctomycetales</taxon>
        <taxon>Planctomycetaceae</taxon>
        <taxon>Calycomorphotria</taxon>
    </lineage>
</organism>
<name>A0A517T3Y9_9PLAN</name>
<dbReference type="InterPro" id="IPR012334">
    <property type="entry name" value="Pectin_lyas_fold"/>
</dbReference>
<dbReference type="Pfam" id="PF13229">
    <property type="entry name" value="Beta_helix"/>
    <property type="match status" value="1"/>
</dbReference>
<keyword evidence="5" id="KW-1185">Reference proteome</keyword>
<dbReference type="RefSeq" id="WP_145259135.1">
    <property type="nucleotide sequence ID" value="NZ_CP036316.1"/>
</dbReference>
<dbReference type="Pfam" id="PF11924">
    <property type="entry name" value="IAT_beta"/>
    <property type="match status" value="1"/>
</dbReference>
<evidence type="ECO:0000259" key="3">
    <source>
        <dbReference type="Pfam" id="PF13229"/>
    </source>
</evidence>
<feature type="signal peptide" evidence="1">
    <location>
        <begin position="1"/>
        <end position="29"/>
    </location>
</feature>
<evidence type="ECO:0008006" key="6">
    <source>
        <dbReference type="Google" id="ProtNLM"/>
    </source>
</evidence>
<dbReference type="OrthoDB" id="264225at2"/>
<feature type="domain" description="Inverse autotransporter beta-domain" evidence="2">
    <location>
        <begin position="85"/>
        <end position="209"/>
    </location>
</feature>
<evidence type="ECO:0000259" key="2">
    <source>
        <dbReference type="Pfam" id="PF11924"/>
    </source>
</evidence>
<sequence precursor="true">MVPSLTHNLRPLVGGFALLFAFSLGTAEAQVPYNPNYNGYQQPFFGGPGQQPFNYTHTPEVVNGEVFGGFTTRGTVQVNAGNGPGWEDGYTSFSAFVPLMFSTQNHLFFIDARGFVAYNENGGANIGAGYRQYLPSINHFWGISGWIDTEDANAEATQLTRGGLSLELIGRWLQYRINGYVPFNDTETILSATDTTNPVFTGYNIALRNETAYRDQYGGLDGEVGGPLPLIGQYGFSGFLGAYYLTSDSGGSSGGFQFRMTEQINENIQVGMRVTHDSIFDTNVWLTLDMRTPRGSWYNYFKNNVLTIEDVYNQMDYEVERNYRVASKIREVTTLTALTDPKDGSPIMVVHVDPTATSGDGSFESPFPTLESLDSVTDTALDTGIEVASSWDIIRVVASTSATTLTNAGMLELQDCQRLLSSAVGHTFISGGTTYTLPGFTGGIAPTITNSNVSGIFSPAVISLGGVDPSTGTAFTGNNTEISGFTIDGSYTNASSTTSNRIGILGPPIAIAGAATGLTGLTDDAAGSGTSVEAAFNINRNTFTGVSAGALLTYDGNAGSSGSGIDSTPTGIIYANTVTGIGSGSNFGFSVESIVSGSTVSTTPLGLVVLDNTISAIAGEDANGNLVLDKGEDVTTGSGITNGLLDPGIGIYLSATGGAGIGIPALADIITIGGTTIYSDRNSDGLLDNIAGNSVTTSGKGFVASADTASTIAFNSYMNSYTGNLVAGTGARLSADGASTITANFYADTFSGNTGYQFGIDTAGASTVIATIDGDEGFAIGRTGTVGTTIASGTLGTGGIDVLNEEGSIVSLAIDNTIMTGSGNGPGINAESNDGSFFMLDVGTPFLSQTLPVYGSSNSITGFAGAGIGVILNDTSTGEIRIQNNTINSIVDDSNALTPFNGDGIYIGTTGSSTLDTLVGTAAAGSITNRLVSTNTTTQINCNFVGTNAALATGLGNADNGIELAASGSSTMNNVQIGNDTTATGATTGNVDNNDGNYVANNGTDGLFVSREGTATIDGLEVEDNSFINNSDDGAEFSIAGARASTSDLIDVTFEDNTSFSNGDDGVVVGAIGDGQLDINMFTNILFQNGGDGIQSQSTRRTATDASLITTSVGWLGNTITENGGHGIQMAGLHSGIIIGATGTFVDGAGNTDNASNLIDLNGLSGILMTGPGSFSIVNNDITRNGQSTATGVTDGTNGHGVDIQGAGFKSVTLTGNRITENTNDGVEFNNNGAESPFTFTLTASGNDVSDNGRRGYDILNQGTSDSVVLLSGETINGNGEEGVYVVNTSSTTQAQNVAATATLASDGAVTAEPYLIFSMTGSTLIGNGLTSGFSSTGLVMRVGTSGGEDDQGAFTIGVQAPNPDVGGVIATITGNTSSGNLGDDYYFESFTSTVDPTANVFTQTIVSPLNGTEEFDVTNEGQSDPLARLALTFNSNILDSIDATNVGAFYTNADGVKSAVNDPTDGVTAAQTGPFDTNTRPRNAQRIGIIGNTVAGVTLPGPDGPSVVFPGLGDSTFTVLGTDTNTIGGVIRLNSFVTVFGGSEDLPGEDAVPGFDQDFVWDLTP</sequence>
<proteinExistence type="predicted"/>
<protein>
    <recommendedName>
        <fullName evidence="6">Right handed beta helix domain-containing protein</fullName>
    </recommendedName>
</protein>
<keyword evidence="1" id="KW-0732">Signal</keyword>
<dbReference type="SMART" id="SM00710">
    <property type="entry name" value="PbH1"/>
    <property type="match status" value="11"/>
</dbReference>
<accession>A0A517T3Y9</accession>
<feature type="domain" description="Right handed beta helix" evidence="3">
    <location>
        <begin position="1117"/>
        <end position="1296"/>
    </location>
</feature>
<dbReference type="Proteomes" id="UP000319976">
    <property type="component" value="Chromosome"/>
</dbReference>
<dbReference type="InterPro" id="IPR024519">
    <property type="entry name" value="IAT_beta"/>
</dbReference>
<dbReference type="InterPro" id="IPR006626">
    <property type="entry name" value="PbH1"/>
</dbReference>
<dbReference type="Gene3D" id="2.160.20.10">
    <property type="entry name" value="Single-stranded right-handed beta-helix, Pectin lyase-like"/>
    <property type="match status" value="2"/>
</dbReference>
<dbReference type="KEGG" id="chya:V22_02900"/>
<evidence type="ECO:0000256" key="1">
    <source>
        <dbReference type="SAM" id="SignalP"/>
    </source>
</evidence>
<dbReference type="InterPro" id="IPR038177">
    <property type="entry name" value="IAT_beta_sf"/>
</dbReference>
<dbReference type="EMBL" id="CP036316">
    <property type="protein sequence ID" value="QDT63090.1"/>
    <property type="molecule type" value="Genomic_DNA"/>
</dbReference>
<feature type="chain" id="PRO_5022080287" description="Right handed beta helix domain-containing protein" evidence="1">
    <location>
        <begin position="30"/>
        <end position="1566"/>
    </location>
</feature>
<evidence type="ECO:0000313" key="5">
    <source>
        <dbReference type="Proteomes" id="UP000319976"/>
    </source>
</evidence>
<gene>
    <name evidence="4" type="ORF">V22_02900</name>
</gene>
<dbReference type="Gene3D" id="2.40.160.160">
    <property type="entry name" value="Inverse autotransporter, beta-domain"/>
    <property type="match status" value="1"/>
</dbReference>
<evidence type="ECO:0000313" key="4">
    <source>
        <dbReference type="EMBL" id="QDT63090.1"/>
    </source>
</evidence>
<reference evidence="4 5" key="1">
    <citation type="submission" date="2019-02" db="EMBL/GenBank/DDBJ databases">
        <title>Deep-cultivation of Planctomycetes and their phenomic and genomic characterization uncovers novel biology.</title>
        <authorList>
            <person name="Wiegand S."/>
            <person name="Jogler M."/>
            <person name="Boedeker C."/>
            <person name="Pinto D."/>
            <person name="Vollmers J."/>
            <person name="Rivas-Marin E."/>
            <person name="Kohn T."/>
            <person name="Peeters S.H."/>
            <person name="Heuer A."/>
            <person name="Rast P."/>
            <person name="Oberbeckmann S."/>
            <person name="Bunk B."/>
            <person name="Jeske O."/>
            <person name="Meyerdierks A."/>
            <person name="Storesund J.E."/>
            <person name="Kallscheuer N."/>
            <person name="Luecker S."/>
            <person name="Lage O.M."/>
            <person name="Pohl T."/>
            <person name="Merkel B.J."/>
            <person name="Hornburger P."/>
            <person name="Mueller R.-W."/>
            <person name="Bruemmer F."/>
            <person name="Labrenz M."/>
            <person name="Spormann A.M."/>
            <person name="Op den Camp H."/>
            <person name="Overmann J."/>
            <person name="Amann R."/>
            <person name="Jetten M.S.M."/>
            <person name="Mascher T."/>
            <person name="Medema M.H."/>
            <person name="Devos D.P."/>
            <person name="Kaster A.-K."/>
            <person name="Ovreas L."/>
            <person name="Rohde M."/>
            <person name="Galperin M.Y."/>
            <person name="Jogler C."/>
        </authorList>
    </citation>
    <scope>NUCLEOTIDE SEQUENCE [LARGE SCALE GENOMIC DNA]</scope>
    <source>
        <strain evidence="4 5">V22</strain>
    </source>
</reference>
<dbReference type="InterPro" id="IPR039448">
    <property type="entry name" value="Beta_helix"/>
</dbReference>